<name>A0A3Q9HRY6_9FIRM</name>
<proteinExistence type="predicted"/>
<evidence type="ECO:0000313" key="1">
    <source>
        <dbReference type="EMBL" id="AZR74050.1"/>
    </source>
</evidence>
<dbReference type="AlphaFoldDB" id="A0A3Q9HRY6"/>
<dbReference type="Proteomes" id="UP000267250">
    <property type="component" value="Chromosome"/>
</dbReference>
<sequence length="106" mass="12414">MPTGGFWDYLSIILQPVRTIVRKFNRTNIFQEIFDEIVLQAMDKGLIEGKELFTDSTFLKANANKNKYTKEIVIQSTKSYIEELDKAIEENRLTHGKKPFKKDQKE</sequence>
<organism evidence="1 2">
    <name type="scientific">Anoxybacter fermentans</name>
    <dbReference type="NCBI Taxonomy" id="1323375"/>
    <lineage>
        <taxon>Bacteria</taxon>
        <taxon>Bacillati</taxon>
        <taxon>Bacillota</taxon>
        <taxon>Clostridia</taxon>
        <taxon>Halanaerobiales</taxon>
        <taxon>Anoxybacter</taxon>
    </lineage>
</organism>
<protein>
    <recommendedName>
        <fullName evidence="3">Transposase</fullName>
    </recommendedName>
</protein>
<gene>
    <name evidence="1" type="ORF">BBF96_11980</name>
</gene>
<dbReference type="EMBL" id="CP016379">
    <property type="protein sequence ID" value="AZR74050.1"/>
    <property type="molecule type" value="Genomic_DNA"/>
</dbReference>
<keyword evidence="2" id="KW-1185">Reference proteome</keyword>
<accession>A0A3Q9HRY6</accession>
<evidence type="ECO:0000313" key="2">
    <source>
        <dbReference type="Proteomes" id="UP000267250"/>
    </source>
</evidence>
<dbReference type="KEGG" id="aft:BBF96_11980"/>
<evidence type="ECO:0008006" key="3">
    <source>
        <dbReference type="Google" id="ProtNLM"/>
    </source>
</evidence>
<reference evidence="1 2" key="1">
    <citation type="submission" date="2016-07" db="EMBL/GenBank/DDBJ databases">
        <title>Genome and transcriptome analysis of iron-reducing fermentative bacteria Anoxybacter fermentans.</title>
        <authorList>
            <person name="Zeng X."/>
            <person name="Shao Z."/>
        </authorList>
    </citation>
    <scope>NUCLEOTIDE SEQUENCE [LARGE SCALE GENOMIC DNA]</scope>
    <source>
        <strain evidence="1 2">DY22613</strain>
    </source>
</reference>